<dbReference type="InterPro" id="IPR036724">
    <property type="entry name" value="Cobalamin-bd_sf"/>
</dbReference>
<dbReference type="Gene3D" id="3.40.50.280">
    <property type="entry name" value="Cobalamin-binding domain"/>
    <property type="match status" value="1"/>
</dbReference>
<dbReference type="Pfam" id="PF02310">
    <property type="entry name" value="B12-binding"/>
    <property type="match status" value="1"/>
</dbReference>
<dbReference type="GO" id="GO:0008705">
    <property type="term" value="F:methionine synthase activity"/>
    <property type="evidence" value="ECO:0007669"/>
    <property type="project" value="UniProtKB-EC"/>
</dbReference>
<dbReference type="RefSeq" id="WP_273703031.1">
    <property type="nucleotide sequence ID" value="NZ_JDSS02000015.1"/>
</dbReference>
<dbReference type="GO" id="GO:0046653">
    <property type="term" value="P:tetrahydrofolate metabolic process"/>
    <property type="evidence" value="ECO:0007669"/>
    <property type="project" value="TreeGrafter"/>
</dbReference>
<keyword evidence="4" id="KW-0808">Transferase</keyword>
<organism evidence="4 5">
    <name type="scientific">Candidatus Accumulibacter vicinus</name>
    <dbReference type="NCBI Taxonomy" id="2954382"/>
    <lineage>
        <taxon>Bacteria</taxon>
        <taxon>Pseudomonadati</taxon>
        <taxon>Pseudomonadota</taxon>
        <taxon>Betaproteobacteria</taxon>
        <taxon>Candidatus Accumulibacter</taxon>
    </lineage>
</organism>
<dbReference type="EC" id="2.1.1.13" evidence="4"/>
<proteinExistence type="predicted"/>
<dbReference type="GO" id="GO:0050667">
    <property type="term" value="P:homocysteine metabolic process"/>
    <property type="evidence" value="ECO:0007669"/>
    <property type="project" value="TreeGrafter"/>
</dbReference>
<dbReference type="GO" id="GO:0005829">
    <property type="term" value="C:cytosol"/>
    <property type="evidence" value="ECO:0007669"/>
    <property type="project" value="TreeGrafter"/>
</dbReference>
<protein>
    <submittedName>
        <fullName evidence="4">Methionine synthase</fullName>
        <ecNumber evidence="4">2.1.1.13</ecNumber>
    </submittedName>
</protein>
<dbReference type="GO" id="GO:0046872">
    <property type="term" value="F:metal ion binding"/>
    <property type="evidence" value="ECO:0007669"/>
    <property type="project" value="UniProtKB-KW"/>
</dbReference>
<evidence type="ECO:0000256" key="2">
    <source>
        <dbReference type="ARBA" id="ARBA00023285"/>
    </source>
</evidence>
<sequence length="235" mass="25169">MTPGEHPDGELSDLNIRRALVAAISRADRERAGQLLDHWAARHGYAAAYKDLLEPALKRIGRGINSERFSLAQAYVAAKVAEDMLTKSAGLLAQNSEPKTVKGPVVLGNAEEDFHALGRRMVATMLRSSGWVVCDLGNDVPAAEFVDKAIEIGARVIGVSAMTMTTALNIKEIRRELDARGLSGRIQLAVGGAVFLVAEGLCDEVGGDGTAPDMLEAPHLFAELWARGERGEDAR</sequence>
<dbReference type="InterPro" id="IPR036594">
    <property type="entry name" value="Meth_synthase_dom"/>
</dbReference>
<evidence type="ECO:0000259" key="3">
    <source>
        <dbReference type="PROSITE" id="PS51332"/>
    </source>
</evidence>
<feature type="domain" description="B12-binding" evidence="3">
    <location>
        <begin position="102"/>
        <end position="235"/>
    </location>
</feature>
<evidence type="ECO:0000313" key="5">
    <source>
        <dbReference type="Proteomes" id="UP000019812"/>
    </source>
</evidence>
<keyword evidence="1" id="KW-0479">Metal-binding</keyword>
<dbReference type="InterPro" id="IPR050554">
    <property type="entry name" value="Met_Synthase/Corrinoid"/>
</dbReference>
<name>A0A084Y3U5_9PROT</name>
<dbReference type="STRING" id="1457154.CAPSK01_000863"/>
<dbReference type="AlphaFoldDB" id="A0A084Y3U5"/>
<reference evidence="4 5" key="1">
    <citation type="submission" date="2014-07" db="EMBL/GenBank/DDBJ databases">
        <title>Expanding our view of genomic diversity in Candidatus Accumulibacter clades.</title>
        <authorList>
            <person name="Skennerton C.T."/>
            <person name="Barr J.J."/>
            <person name="Slater F.R."/>
            <person name="Bond P.L."/>
            <person name="Tyson G.W."/>
        </authorList>
    </citation>
    <scope>NUCLEOTIDE SEQUENCE [LARGE SCALE GENOMIC DNA]</scope>
    <source>
        <strain evidence="5">SK-01</strain>
    </source>
</reference>
<keyword evidence="2" id="KW-0170">Cobalt</keyword>
<evidence type="ECO:0000313" key="4">
    <source>
        <dbReference type="EMBL" id="KFB69389.1"/>
    </source>
</evidence>
<evidence type="ECO:0000256" key="1">
    <source>
        <dbReference type="ARBA" id="ARBA00022723"/>
    </source>
</evidence>
<accession>A0A084Y3U5</accession>
<dbReference type="InterPro" id="IPR006158">
    <property type="entry name" value="Cobalamin-bd"/>
</dbReference>
<dbReference type="SUPFAM" id="SSF52242">
    <property type="entry name" value="Cobalamin (vitamin B12)-binding domain"/>
    <property type="match status" value="1"/>
</dbReference>
<dbReference type="Gene3D" id="1.10.1240.10">
    <property type="entry name" value="Methionine synthase domain"/>
    <property type="match status" value="1"/>
</dbReference>
<dbReference type="GO" id="GO:0031419">
    <property type="term" value="F:cobalamin binding"/>
    <property type="evidence" value="ECO:0007669"/>
    <property type="project" value="InterPro"/>
</dbReference>
<dbReference type="PANTHER" id="PTHR45833:SF1">
    <property type="entry name" value="METHIONINE SYNTHASE"/>
    <property type="match status" value="1"/>
</dbReference>
<keyword evidence="4" id="KW-0489">Methyltransferase</keyword>
<dbReference type="EMBL" id="JDSS02000015">
    <property type="protein sequence ID" value="KFB69389.1"/>
    <property type="molecule type" value="Genomic_DNA"/>
</dbReference>
<dbReference type="PANTHER" id="PTHR45833">
    <property type="entry name" value="METHIONINE SYNTHASE"/>
    <property type="match status" value="1"/>
</dbReference>
<dbReference type="Proteomes" id="UP000019812">
    <property type="component" value="Unassembled WGS sequence"/>
</dbReference>
<comment type="caution">
    <text evidence="4">The sequence shown here is derived from an EMBL/GenBank/DDBJ whole genome shotgun (WGS) entry which is preliminary data.</text>
</comment>
<dbReference type="PROSITE" id="PS51332">
    <property type="entry name" value="B12_BINDING"/>
    <property type="match status" value="1"/>
</dbReference>
<dbReference type="GO" id="GO:0032259">
    <property type="term" value="P:methylation"/>
    <property type="evidence" value="ECO:0007669"/>
    <property type="project" value="UniProtKB-KW"/>
</dbReference>
<gene>
    <name evidence="4" type="primary">metH_1</name>
    <name evidence="4" type="ORF">CAPSK01_000863</name>
</gene>